<dbReference type="AlphaFoldDB" id="A0A1H7D2G6"/>
<dbReference type="InterPro" id="IPR037923">
    <property type="entry name" value="HTH-like"/>
</dbReference>
<dbReference type="PANTHER" id="PTHR43280">
    <property type="entry name" value="ARAC-FAMILY TRANSCRIPTIONAL REGULATOR"/>
    <property type="match status" value="1"/>
</dbReference>
<gene>
    <name evidence="5" type="ORF">SAMN05660742_12625</name>
</gene>
<accession>A0A1H7D2G6</accession>
<dbReference type="SMART" id="SM00342">
    <property type="entry name" value="HTH_ARAC"/>
    <property type="match status" value="1"/>
</dbReference>
<dbReference type="PROSITE" id="PS01124">
    <property type="entry name" value="HTH_ARAC_FAMILY_2"/>
    <property type="match status" value="1"/>
</dbReference>
<dbReference type="EMBL" id="FNZK01000026">
    <property type="protein sequence ID" value="SEJ93682.1"/>
    <property type="molecule type" value="Genomic_DNA"/>
</dbReference>
<protein>
    <submittedName>
        <fullName evidence="5">AraC-type DNA-binding protein</fullName>
    </submittedName>
</protein>
<keyword evidence="3" id="KW-0804">Transcription</keyword>
<evidence type="ECO:0000256" key="1">
    <source>
        <dbReference type="ARBA" id="ARBA00023015"/>
    </source>
</evidence>
<evidence type="ECO:0000256" key="2">
    <source>
        <dbReference type="ARBA" id="ARBA00023125"/>
    </source>
</evidence>
<keyword evidence="6" id="KW-1185">Reference proteome</keyword>
<dbReference type="InterPro" id="IPR018060">
    <property type="entry name" value="HTH_AraC"/>
</dbReference>
<dbReference type="Gene3D" id="1.10.10.60">
    <property type="entry name" value="Homeodomain-like"/>
    <property type="match status" value="2"/>
</dbReference>
<dbReference type="GO" id="GO:0003700">
    <property type="term" value="F:DNA-binding transcription factor activity"/>
    <property type="evidence" value="ECO:0007669"/>
    <property type="project" value="InterPro"/>
</dbReference>
<organism evidence="5 6">
    <name type="scientific">Propionispira arboris</name>
    <dbReference type="NCBI Taxonomy" id="84035"/>
    <lineage>
        <taxon>Bacteria</taxon>
        <taxon>Bacillati</taxon>
        <taxon>Bacillota</taxon>
        <taxon>Negativicutes</taxon>
        <taxon>Selenomonadales</taxon>
        <taxon>Selenomonadaceae</taxon>
        <taxon>Propionispira</taxon>
    </lineage>
</organism>
<evidence type="ECO:0000259" key="4">
    <source>
        <dbReference type="PROSITE" id="PS01124"/>
    </source>
</evidence>
<dbReference type="STRING" id="84035.SAMN05660742_12625"/>
<proteinExistence type="predicted"/>
<dbReference type="SUPFAM" id="SSF46689">
    <property type="entry name" value="Homeodomain-like"/>
    <property type="match status" value="2"/>
</dbReference>
<dbReference type="PROSITE" id="PS00041">
    <property type="entry name" value="HTH_ARAC_FAMILY_1"/>
    <property type="match status" value="1"/>
</dbReference>
<keyword evidence="2 5" id="KW-0238">DNA-binding</keyword>
<evidence type="ECO:0000313" key="5">
    <source>
        <dbReference type="EMBL" id="SEJ93682.1"/>
    </source>
</evidence>
<dbReference type="SUPFAM" id="SSF51215">
    <property type="entry name" value="Regulatory protein AraC"/>
    <property type="match status" value="1"/>
</dbReference>
<dbReference type="RefSeq" id="WP_091835405.1">
    <property type="nucleotide sequence ID" value="NZ_FNZK01000026.1"/>
</dbReference>
<dbReference type="Proteomes" id="UP000199662">
    <property type="component" value="Unassembled WGS sequence"/>
</dbReference>
<name>A0A1H7D2G6_9FIRM</name>
<dbReference type="PANTHER" id="PTHR43280:SF2">
    <property type="entry name" value="HTH-TYPE TRANSCRIPTIONAL REGULATOR EXSA"/>
    <property type="match status" value="1"/>
</dbReference>
<feature type="domain" description="HTH araC/xylS-type" evidence="4">
    <location>
        <begin position="172"/>
        <end position="270"/>
    </location>
</feature>
<dbReference type="InterPro" id="IPR009057">
    <property type="entry name" value="Homeodomain-like_sf"/>
</dbReference>
<dbReference type="Pfam" id="PF12833">
    <property type="entry name" value="HTH_18"/>
    <property type="match status" value="1"/>
</dbReference>
<reference evidence="5 6" key="1">
    <citation type="submission" date="2016-10" db="EMBL/GenBank/DDBJ databases">
        <authorList>
            <person name="de Groot N.N."/>
        </authorList>
    </citation>
    <scope>NUCLEOTIDE SEQUENCE [LARGE SCALE GENOMIC DNA]</scope>
    <source>
        <strain evidence="5 6">DSM 2179</strain>
    </source>
</reference>
<dbReference type="InterPro" id="IPR018062">
    <property type="entry name" value="HTH_AraC-typ_CS"/>
</dbReference>
<dbReference type="GO" id="GO:0043565">
    <property type="term" value="F:sequence-specific DNA binding"/>
    <property type="evidence" value="ECO:0007669"/>
    <property type="project" value="InterPro"/>
</dbReference>
<keyword evidence="1" id="KW-0805">Transcription regulation</keyword>
<sequence>MRQILDIKQVINYYRQAVFHVLRVQRNVVAPGSKYFGAKTPPAYGLLIPLCGRANMHFDKVLYEMEPGKIFHFTPNMQLDKEVIGQEYWDYIVIQYHREDNIPLLQYADSHYESDISFTPHLYDLLLQIYMQCSIPGQFTNQKAQALLANIWVEILPKNLDTDNEKSRLLIQEAIKFIDLHYTKNLTIPAIAENYGLGCKQFTYLFRKFKGISPNQYIISLRIQRAQELLYRHQYSIAEVSHCVGYTDPYYFSRLFKKRTGQTPGACKKSVPLRTCHEL</sequence>
<evidence type="ECO:0000313" key="6">
    <source>
        <dbReference type="Proteomes" id="UP000199662"/>
    </source>
</evidence>
<evidence type="ECO:0000256" key="3">
    <source>
        <dbReference type="ARBA" id="ARBA00023163"/>
    </source>
</evidence>